<protein>
    <submittedName>
        <fullName evidence="4">Glycosyltransferase involved in cell wall bisynthesis</fullName>
    </submittedName>
</protein>
<keyword evidence="5" id="KW-1185">Reference proteome</keyword>
<evidence type="ECO:0000313" key="5">
    <source>
        <dbReference type="Proteomes" id="UP000186308"/>
    </source>
</evidence>
<dbReference type="PANTHER" id="PTHR12526">
    <property type="entry name" value="GLYCOSYLTRANSFERASE"/>
    <property type="match status" value="1"/>
</dbReference>
<name>A0A8G2CM50_ACIRU</name>
<proteinExistence type="predicted"/>
<evidence type="ECO:0000259" key="3">
    <source>
        <dbReference type="Pfam" id="PF00534"/>
    </source>
</evidence>
<reference evidence="4 5" key="1">
    <citation type="submission" date="2017-01" db="EMBL/GenBank/DDBJ databases">
        <authorList>
            <person name="Varghese N."/>
            <person name="Submissions S."/>
        </authorList>
    </citation>
    <scope>NUCLEOTIDE SEQUENCE [LARGE SCALE GENOMIC DNA]</scope>
    <source>
        <strain evidence="4 5">ATCC 35905</strain>
    </source>
</reference>
<evidence type="ECO:0000256" key="2">
    <source>
        <dbReference type="ARBA" id="ARBA00022679"/>
    </source>
</evidence>
<dbReference type="AlphaFoldDB" id="A0A8G2CM50"/>
<dbReference type="Pfam" id="PF00534">
    <property type="entry name" value="Glycos_transf_1"/>
    <property type="match status" value="1"/>
</dbReference>
<keyword evidence="2 4" id="KW-0808">Transferase</keyword>
<dbReference type="Proteomes" id="UP000186308">
    <property type="component" value="Unassembled WGS sequence"/>
</dbReference>
<gene>
    <name evidence="4" type="ORF">SAMN05421828_11754</name>
</gene>
<dbReference type="PANTHER" id="PTHR12526:SF510">
    <property type="entry name" value="D-INOSITOL 3-PHOSPHATE GLYCOSYLTRANSFERASE"/>
    <property type="match status" value="1"/>
</dbReference>
<dbReference type="OrthoDB" id="9790710at2"/>
<comment type="caution">
    <text evidence="4">The sequence shown here is derived from an EMBL/GenBank/DDBJ whole genome shotgun (WGS) entry which is preliminary data.</text>
</comment>
<organism evidence="4 5">
    <name type="scientific">Acidiphilium rubrum</name>
    <dbReference type="NCBI Taxonomy" id="526"/>
    <lineage>
        <taxon>Bacteria</taxon>
        <taxon>Pseudomonadati</taxon>
        <taxon>Pseudomonadota</taxon>
        <taxon>Alphaproteobacteria</taxon>
        <taxon>Acetobacterales</taxon>
        <taxon>Acidocellaceae</taxon>
        <taxon>Acidiphilium</taxon>
    </lineage>
</organism>
<dbReference type="EMBL" id="FTNE01000017">
    <property type="protein sequence ID" value="SIR16463.1"/>
    <property type="molecule type" value="Genomic_DNA"/>
</dbReference>
<keyword evidence="1" id="KW-0328">Glycosyltransferase</keyword>
<accession>A0A8G2CM50</accession>
<dbReference type="RefSeq" id="WP_029312206.1">
    <property type="nucleotide sequence ID" value="NZ_FTNE01000017.1"/>
</dbReference>
<dbReference type="GO" id="GO:0016757">
    <property type="term" value="F:glycosyltransferase activity"/>
    <property type="evidence" value="ECO:0007669"/>
    <property type="project" value="UniProtKB-KW"/>
</dbReference>
<dbReference type="InterPro" id="IPR001296">
    <property type="entry name" value="Glyco_trans_1"/>
</dbReference>
<evidence type="ECO:0000313" key="4">
    <source>
        <dbReference type="EMBL" id="SIR16463.1"/>
    </source>
</evidence>
<dbReference type="SUPFAM" id="SSF53756">
    <property type="entry name" value="UDP-Glycosyltransferase/glycogen phosphorylase"/>
    <property type="match status" value="2"/>
</dbReference>
<dbReference type="Gene3D" id="3.40.50.2000">
    <property type="entry name" value="Glycogen Phosphorylase B"/>
    <property type="match status" value="2"/>
</dbReference>
<evidence type="ECO:0000256" key="1">
    <source>
        <dbReference type="ARBA" id="ARBA00022676"/>
    </source>
</evidence>
<feature type="domain" description="Glycosyl transferase family 1" evidence="3">
    <location>
        <begin position="189"/>
        <end position="323"/>
    </location>
</feature>
<sequence>MKSQLLIDARCLQRPDFAWRGIGVHLATMLAAPQAADFAITLLFDPALPPPDPDLAMLGEAATMTAYAASRTPGIFLQPAPFSLPPGRIARLLQTNSRRSIAIVLDFIPHDDPATYLTTPHSRRAYAGQRAALRRYDHFLPISHATARRLHELVPASIGHSDVTGVAIRPGLIRAGAAAPFTARAGILVVSGDDPRKNPAIAIRAALDVPISFVGIHDPSTRASLATLHAEAGGDPNDLIFLPHLTDAELAAAYAAARLVIAPSRAEGFSMPVIEAIAQGTPVLAADEPAQAELLDPAFRFPPDDTETLREKAALLLADPARWQEAQMRQTGIADAFTAAAVAARFWAPIEALANAVVTSPAIMAHVLPRIAFLSPLPPATSGCADHSASLLAALRPLATITAFSDTRQPSLPPGIAFGGAADANVMRSARFDAIITVLGNSQFHVTEVRLLLDYGAAAILHDARLIGLYRGTLGVARALGIAAAERGADVTLADLDDWDRDEATMPVRGLAEVATAATPLIVHARDTADFIAARHGIVAQFLPFAPYRVPDPASLTPAARAAARARLGIAADQTLIASFGHVHTGKDPETTIAAFGRLAPTRACRFAMVGGGNPSLIAELRATATALGIAPETLDLDAAQVPESRYRDYLAAADVAVQLRRAPPGSISGAVADVIAAGLPCVAAATLVAALEPPSYVTAIADDAAPATIAAAIATALDQGREHIPALRAEFMAQRSMARYAQSVLDAVLG</sequence>